<evidence type="ECO:0000259" key="4">
    <source>
        <dbReference type="PROSITE" id="PS51786"/>
    </source>
</evidence>
<protein>
    <recommendedName>
        <fullName evidence="2">endopeptidase La</fullName>
        <ecNumber evidence="2">3.4.21.53</ecNumber>
    </recommendedName>
</protein>
<dbReference type="InterPro" id="IPR020568">
    <property type="entry name" value="Ribosomal_Su5_D2-typ_SF"/>
</dbReference>
<dbReference type="Pfam" id="PF05362">
    <property type="entry name" value="Lon_C"/>
    <property type="match status" value="1"/>
</dbReference>
<dbReference type="InterPro" id="IPR041699">
    <property type="entry name" value="AAA_32"/>
</dbReference>
<dbReference type="Proteomes" id="UP000217763">
    <property type="component" value="Chromosome"/>
</dbReference>
<dbReference type="Gene3D" id="3.30.230.10">
    <property type="match status" value="1"/>
</dbReference>
<evidence type="ECO:0000313" key="5">
    <source>
        <dbReference type="EMBL" id="ATG74726.1"/>
    </source>
</evidence>
<dbReference type="Gene3D" id="3.40.50.300">
    <property type="entry name" value="P-loop containing nucleotide triphosphate hydrolases"/>
    <property type="match status" value="2"/>
</dbReference>
<dbReference type="Gene3D" id="1.10.8.60">
    <property type="match status" value="1"/>
</dbReference>
<dbReference type="InterPro" id="IPR046844">
    <property type="entry name" value="Lon-like_helical"/>
</dbReference>
<feature type="region of interest" description="Disordered" evidence="3">
    <location>
        <begin position="782"/>
        <end position="802"/>
    </location>
</feature>
<feature type="active site" evidence="2">
    <location>
        <position position="690"/>
    </location>
</feature>
<dbReference type="RefSeq" id="WP_096779662.1">
    <property type="nucleotide sequence ID" value="NZ_CP012621.1"/>
</dbReference>
<dbReference type="GO" id="GO:0030163">
    <property type="term" value="P:protein catabolic process"/>
    <property type="evidence" value="ECO:0007669"/>
    <property type="project" value="InterPro"/>
</dbReference>
<dbReference type="InterPro" id="IPR027065">
    <property type="entry name" value="Lon_Prtase"/>
</dbReference>
<dbReference type="InterPro" id="IPR014721">
    <property type="entry name" value="Ribsml_uS5_D2-typ_fold_subgr"/>
</dbReference>
<evidence type="ECO:0000256" key="3">
    <source>
        <dbReference type="SAM" id="MobiDB-lite"/>
    </source>
</evidence>
<dbReference type="SUPFAM" id="SSF54211">
    <property type="entry name" value="Ribosomal protein S5 domain 2-like"/>
    <property type="match status" value="1"/>
</dbReference>
<reference evidence="6" key="1">
    <citation type="submission" date="2015-09" db="EMBL/GenBank/DDBJ databases">
        <authorList>
            <person name="Shao Z."/>
            <person name="Wang L."/>
        </authorList>
    </citation>
    <scope>NUCLEOTIDE SEQUENCE [LARGE SCALE GENOMIC DNA]</scope>
    <source>
        <strain evidence="6">F13-1</strain>
    </source>
</reference>
<dbReference type="GO" id="GO:0005524">
    <property type="term" value="F:ATP binding"/>
    <property type="evidence" value="ECO:0007669"/>
    <property type="project" value="InterPro"/>
</dbReference>
<proteinExistence type="inferred from homology"/>
<dbReference type="GO" id="GO:0004176">
    <property type="term" value="F:ATP-dependent peptidase activity"/>
    <property type="evidence" value="ECO:0007669"/>
    <property type="project" value="UniProtKB-UniRule"/>
</dbReference>
<comment type="catalytic activity">
    <reaction evidence="2">
        <text>Hydrolysis of proteins in presence of ATP.</text>
        <dbReference type="EC" id="3.4.21.53"/>
    </reaction>
</comment>
<keyword evidence="6" id="KW-1185">Reference proteome</keyword>
<dbReference type="GO" id="GO:0004252">
    <property type="term" value="F:serine-type endopeptidase activity"/>
    <property type="evidence" value="ECO:0007669"/>
    <property type="project" value="UniProtKB-UniRule"/>
</dbReference>
<dbReference type="AlphaFoldDB" id="A0A291HR78"/>
<dbReference type="EMBL" id="CP012621">
    <property type="protein sequence ID" value="ATG74726.1"/>
    <property type="molecule type" value="Genomic_DNA"/>
</dbReference>
<dbReference type="PANTHER" id="PTHR10046">
    <property type="entry name" value="ATP DEPENDENT LON PROTEASE FAMILY MEMBER"/>
    <property type="match status" value="1"/>
</dbReference>
<dbReference type="Pfam" id="PF20437">
    <property type="entry name" value="LonC_helical"/>
    <property type="match status" value="1"/>
</dbReference>
<feature type="active site" evidence="2">
    <location>
        <position position="647"/>
    </location>
</feature>
<comment type="similarity">
    <text evidence="2">Belongs to the peptidase S16 family.</text>
</comment>
<dbReference type="Pfam" id="PF20436">
    <property type="entry name" value="LonB_AAA-LID"/>
    <property type="match status" value="1"/>
</dbReference>
<dbReference type="GO" id="GO:0006508">
    <property type="term" value="P:proteolysis"/>
    <property type="evidence" value="ECO:0007669"/>
    <property type="project" value="UniProtKB-KW"/>
</dbReference>
<keyword evidence="2" id="KW-0378">Hydrolase</keyword>
<keyword evidence="2" id="KW-0720">Serine protease</keyword>
<evidence type="ECO:0000256" key="1">
    <source>
        <dbReference type="ARBA" id="ARBA00022670"/>
    </source>
</evidence>
<dbReference type="InterPro" id="IPR046843">
    <property type="entry name" value="LonB_AAA-LID"/>
</dbReference>
<dbReference type="InterPro" id="IPR008269">
    <property type="entry name" value="Lon_proteolytic"/>
</dbReference>
<evidence type="ECO:0000313" key="6">
    <source>
        <dbReference type="Proteomes" id="UP000217763"/>
    </source>
</evidence>
<dbReference type="PROSITE" id="PS51786">
    <property type="entry name" value="LON_PROTEOLYTIC"/>
    <property type="match status" value="1"/>
</dbReference>
<dbReference type="KEGG" id="zdf:AN401_13365"/>
<evidence type="ECO:0000256" key="2">
    <source>
        <dbReference type="PROSITE-ProRule" id="PRU01122"/>
    </source>
</evidence>
<dbReference type="PRINTS" id="PR00830">
    <property type="entry name" value="ENDOLAPTASE"/>
</dbReference>
<feature type="domain" description="Lon proteolytic" evidence="4">
    <location>
        <begin position="557"/>
        <end position="752"/>
    </location>
</feature>
<dbReference type="InterPro" id="IPR027417">
    <property type="entry name" value="P-loop_NTPase"/>
</dbReference>
<name>A0A291HR78_9GAMM</name>
<dbReference type="EC" id="3.4.21.53" evidence="2"/>
<keyword evidence="1 2" id="KW-0645">Protease</keyword>
<gene>
    <name evidence="5" type="ORF">AN401_13365</name>
</gene>
<dbReference type="Pfam" id="PF13654">
    <property type="entry name" value="AAA_32"/>
    <property type="match status" value="1"/>
</dbReference>
<accession>A0A291HR78</accession>
<organism evidence="5 6">
    <name type="scientific">Zobellella denitrificans</name>
    <dbReference type="NCBI Taxonomy" id="347534"/>
    <lineage>
        <taxon>Bacteria</taxon>
        <taxon>Pseudomonadati</taxon>
        <taxon>Pseudomonadota</taxon>
        <taxon>Gammaproteobacteria</taxon>
        <taxon>Aeromonadales</taxon>
        <taxon>Aeromonadaceae</taxon>
        <taxon>Zobellella</taxon>
    </lineage>
</organism>
<sequence length="802" mass="88786">MEFLSPLAPERLYRACDEAAFGFTTTDELTDSGALVGQERLLEALSFGTGIRSQGFNIFMMAPESCARHSLIQRFLSGRAAHEPVPPDICYAYCFEEPIRPALLTLPAGVGRRFKASLEKLVEELLIAIPAAFETEEYRLRLEELNQQLAERQAAAMAEVKALAKAEQVALLSTPTGFTLAPRKGDEVLDARAFRQLPEAERTAMEQAIARVEARLQEVLQQFPLWRRETQLHIQWLNEEMVMFAGGNLIDELRREYGGCDPVLRQLEAIQQDLSGNVNLLLGHMREGELPAQLLARYQLNLLVDNADTEGAPVIYEDLPNLSRLLGRVEHHVQQGALVTDFTLIRSGALHRANGGYLILDARKLVMQPMAWEALKRALFAREIRIESLEQFYSLASTISLEPEPVPMELKVVLIGERQLYYLLAAYDPDFGKLFKVQADYQDEVDVSPENLQRYARFIGWLARQQDLRPLTRGGVARMVEHAGRLADDQLRLSAHTQELTDLLHEANYWAEHGGEQSISAGAIEQALEAVRRRASRIHRQMEESVLRGSKFIDTDGAVVGQVNGLTVLDLGNYRFGQPARISATARLGSGSVLDIEREAKLSGAIHAKAMLILSRFLGSRYAPEGPMAVSASLAFEQSYGMIEGDSASVAECCALISAIARVPLSQALAVTGSINQYGQVQPIGGVNEKIEGFFDICQARGFAPGQGVIIPRANEDNLMLNREVRQAVAEGRFRVYSVAHLDEALSLLAGLPAGEADEQGNYPEGTVNARVRERLARLAELQRRQKAAEHEDGTKGPDEES</sequence>